<feature type="domain" description="HTH marR-type" evidence="1">
    <location>
        <begin position="15"/>
        <end position="151"/>
    </location>
</feature>
<evidence type="ECO:0000313" key="2">
    <source>
        <dbReference type="EMBL" id="QDP97710.1"/>
    </source>
</evidence>
<dbReference type="GO" id="GO:0003700">
    <property type="term" value="F:DNA-binding transcription factor activity"/>
    <property type="evidence" value="ECO:0007669"/>
    <property type="project" value="InterPro"/>
</dbReference>
<name>A0A516Q2Q0_9ACTN</name>
<proteinExistence type="predicted"/>
<dbReference type="InterPro" id="IPR039422">
    <property type="entry name" value="MarR/SlyA-like"/>
</dbReference>
<dbReference type="EMBL" id="CP041692">
    <property type="protein sequence ID" value="QDP97710.1"/>
    <property type="molecule type" value="Genomic_DNA"/>
</dbReference>
<dbReference type="KEGG" id="mik:FOE78_18945"/>
<sequence>MGRPDDAVQWLSSDERAAWLAVTALTMKLPSALDAQLQADEGLSFFEYMVLAVLSEQDDRTLQMSVIATATSASLSRLSHTMTRLERQGFVRRGRMPGAGRRTSATLTDAGYRKVVEAAPGHVARVRELVIDAISPAQLKTLRKIGAQVMARIDPDHPGNSGEIAWV</sequence>
<evidence type="ECO:0000259" key="1">
    <source>
        <dbReference type="PROSITE" id="PS50995"/>
    </source>
</evidence>
<accession>A0A516Q2Q0</accession>
<dbReference type="GO" id="GO:0006950">
    <property type="term" value="P:response to stress"/>
    <property type="evidence" value="ECO:0007669"/>
    <property type="project" value="TreeGrafter"/>
</dbReference>
<dbReference type="AlphaFoldDB" id="A0A516Q2Q0"/>
<gene>
    <name evidence="2" type="ORF">FOE78_18945</name>
</gene>
<dbReference type="PANTHER" id="PTHR33164:SF99">
    <property type="entry name" value="MARR FAMILY REGULATORY PROTEIN"/>
    <property type="match status" value="1"/>
</dbReference>
<dbReference type="Gene3D" id="1.10.10.10">
    <property type="entry name" value="Winged helix-like DNA-binding domain superfamily/Winged helix DNA-binding domain"/>
    <property type="match status" value="1"/>
</dbReference>
<dbReference type="SUPFAM" id="SSF46785">
    <property type="entry name" value="Winged helix' DNA-binding domain"/>
    <property type="match status" value="1"/>
</dbReference>
<dbReference type="OrthoDB" id="3526267at2"/>
<dbReference type="InterPro" id="IPR036390">
    <property type="entry name" value="WH_DNA-bd_sf"/>
</dbReference>
<dbReference type="PROSITE" id="PS50995">
    <property type="entry name" value="HTH_MARR_2"/>
    <property type="match status" value="1"/>
</dbReference>
<organism evidence="2 3">
    <name type="scientific">Microlunatus elymi</name>
    <dbReference type="NCBI Taxonomy" id="2596828"/>
    <lineage>
        <taxon>Bacteria</taxon>
        <taxon>Bacillati</taxon>
        <taxon>Actinomycetota</taxon>
        <taxon>Actinomycetes</taxon>
        <taxon>Propionibacteriales</taxon>
        <taxon>Propionibacteriaceae</taxon>
        <taxon>Microlunatus</taxon>
    </lineage>
</organism>
<dbReference type="SMART" id="SM00347">
    <property type="entry name" value="HTH_MARR"/>
    <property type="match status" value="1"/>
</dbReference>
<dbReference type="InterPro" id="IPR036388">
    <property type="entry name" value="WH-like_DNA-bd_sf"/>
</dbReference>
<dbReference type="InterPro" id="IPR000835">
    <property type="entry name" value="HTH_MarR-typ"/>
</dbReference>
<dbReference type="Proteomes" id="UP000319263">
    <property type="component" value="Chromosome"/>
</dbReference>
<keyword evidence="3" id="KW-1185">Reference proteome</keyword>
<evidence type="ECO:0000313" key="3">
    <source>
        <dbReference type="Proteomes" id="UP000319263"/>
    </source>
</evidence>
<dbReference type="RefSeq" id="WP_143987667.1">
    <property type="nucleotide sequence ID" value="NZ_CP041692.1"/>
</dbReference>
<reference evidence="2 3" key="1">
    <citation type="submission" date="2019-07" db="EMBL/GenBank/DDBJ databases">
        <title>Microlunatus dokdonensis sp. nov. isolated from the rhizospheric soil of the wild plant Elymus tsukushiensis.</title>
        <authorList>
            <person name="Ghim S.-Y."/>
            <person name="Hwang Y.-J."/>
            <person name="Son J.-S."/>
            <person name="Shin J.-H."/>
        </authorList>
    </citation>
    <scope>NUCLEOTIDE SEQUENCE [LARGE SCALE GENOMIC DNA]</scope>
    <source>
        <strain evidence="2 3">KUDC0627</strain>
    </source>
</reference>
<protein>
    <submittedName>
        <fullName evidence="2">MarR family transcriptional regulator</fullName>
    </submittedName>
</protein>
<dbReference type="PANTHER" id="PTHR33164">
    <property type="entry name" value="TRANSCRIPTIONAL REGULATOR, MARR FAMILY"/>
    <property type="match status" value="1"/>
</dbReference>